<evidence type="ECO:0000313" key="1">
    <source>
        <dbReference type="EMBL" id="EHJ39034.1"/>
    </source>
</evidence>
<comment type="caution">
    <text evidence="1">The sequence shown here is derived from an EMBL/GenBank/DDBJ whole genome shotgun (WGS) entry which is preliminary data.</text>
</comment>
<proteinExistence type="predicted"/>
<reference evidence="1 2" key="1">
    <citation type="submission" date="2011-08" db="EMBL/GenBank/DDBJ databases">
        <authorList>
            <person name="Weinstock G."/>
            <person name="Sodergren E."/>
            <person name="Clifton S."/>
            <person name="Fulton L."/>
            <person name="Fulton B."/>
            <person name="Courtney L."/>
            <person name="Fronick C."/>
            <person name="Harrison M."/>
            <person name="Strong C."/>
            <person name="Farmer C."/>
            <person name="Delahaunty K."/>
            <person name="Markovic C."/>
            <person name="Hall O."/>
            <person name="Minx P."/>
            <person name="Tomlinson C."/>
            <person name="Mitreva M."/>
            <person name="Hou S."/>
            <person name="Chen J."/>
            <person name="Wollam A."/>
            <person name="Pepin K.H."/>
            <person name="Johnson M."/>
            <person name="Bhonagiri V."/>
            <person name="Zhang X."/>
            <person name="Suruliraj S."/>
            <person name="Warren W."/>
            <person name="Chinwalla A."/>
            <person name="Mardis E.R."/>
            <person name="Wilson R.K."/>
        </authorList>
    </citation>
    <scope>NUCLEOTIDE SEQUENCE [LARGE SCALE GENOMIC DNA]</scope>
    <source>
        <strain evidence="1 2">DSM 18206</strain>
    </source>
</reference>
<sequence length="43" mass="5001">MRISAPTDADVCADRCGCLRRPMRMAIVHELVRRIYTPVRDKK</sequence>
<protein>
    <submittedName>
        <fullName evidence="1">Uncharacterized protein</fullName>
    </submittedName>
</protein>
<dbReference type="AlphaFoldDB" id="G6AYN0"/>
<evidence type="ECO:0000313" key="2">
    <source>
        <dbReference type="Proteomes" id="UP000004407"/>
    </source>
</evidence>
<dbReference type="EMBL" id="AFZZ01000157">
    <property type="protein sequence ID" value="EHJ39034.1"/>
    <property type="molecule type" value="Genomic_DNA"/>
</dbReference>
<name>G6AYN0_9BACT</name>
<dbReference type="HOGENOM" id="CLU_3237848_0_0_10"/>
<dbReference type="Proteomes" id="UP000004407">
    <property type="component" value="Unassembled WGS sequence"/>
</dbReference>
<gene>
    <name evidence="1" type="ORF">HMPREF0673_01740</name>
</gene>
<organism evidence="1 2">
    <name type="scientific">Leyella stercorea DSM 18206</name>
    <dbReference type="NCBI Taxonomy" id="1002367"/>
    <lineage>
        <taxon>Bacteria</taxon>
        <taxon>Pseudomonadati</taxon>
        <taxon>Bacteroidota</taxon>
        <taxon>Bacteroidia</taxon>
        <taxon>Bacteroidales</taxon>
        <taxon>Prevotellaceae</taxon>
        <taxon>Leyella</taxon>
    </lineage>
</organism>
<accession>G6AYN0</accession>